<evidence type="ECO:0000313" key="1">
    <source>
        <dbReference type="EMBL" id="KAL3785702.1"/>
    </source>
</evidence>
<name>A0ABD3PD93_9STRA</name>
<comment type="caution">
    <text evidence="1">The sequence shown here is derived from an EMBL/GenBank/DDBJ whole genome shotgun (WGS) entry which is preliminary data.</text>
</comment>
<dbReference type="AlphaFoldDB" id="A0ABD3PD93"/>
<dbReference type="EMBL" id="JABMIG020000211">
    <property type="protein sequence ID" value="KAL3785702.1"/>
    <property type="molecule type" value="Genomic_DNA"/>
</dbReference>
<sequence>MSPSPFVYVPTFADKTSKPKQISTKEMTSQDLARLKMDDPFLYYSIPAVQKACFLRKDDDVYCLTSPTGEEDLAGSGNQSYVVKRQTRLSFECHSSALTLSLFDLNSDDFDFDTDDELDDQVYSFLGQLEHMIDIYREDKPQIENVQEVSGNKKCGVSQTEPVNPILLRSCH</sequence>
<gene>
    <name evidence="1" type="ORF">HJC23_008735</name>
</gene>
<keyword evidence="2" id="KW-1185">Reference proteome</keyword>
<protein>
    <submittedName>
        <fullName evidence="1">Uncharacterized protein</fullName>
    </submittedName>
</protein>
<dbReference type="Proteomes" id="UP001516023">
    <property type="component" value="Unassembled WGS sequence"/>
</dbReference>
<accession>A0ABD3PD93</accession>
<organism evidence="1 2">
    <name type="scientific">Cyclotella cryptica</name>
    <dbReference type="NCBI Taxonomy" id="29204"/>
    <lineage>
        <taxon>Eukaryota</taxon>
        <taxon>Sar</taxon>
        <taxon>Stramenopiles</taxon>
        <taxon>Ochrophyta</taxon>
        <taxon>Bacillariophyta</taxon>
        <taxon>Coscinodiscophyceae</taxon>
        <taxon>Thalassiosirophycidae</taxon>
        <taxon>Stephanodiscales</taxon>
        <taxon>Stephanodiscaceae</taxon>
        <taxon>Cyclotella</taxon>
    </lineage>
</organism>
<evidence type="ECO:0000313" key="2">
    <source>
        <dbReference type="Proteomes" id="UP001516023"/>
    </source>
</evidence>
<reference evidence="1 2" key="1">
    <citation type="journal article" date="2020" name="G3 (Bethesda)">
        <title>Improved Reference Genome for Cyclotella cryptica CCMP332, a Model for Cell Wall Morphogenesis, Salinity Adaptation, and Lipid Production in Diatoms (Bacillariophyta).</title>
        <authorList>
            <person name="Roberts W.R."/>
            <person name="Downey K.M."/>
            <person name="Ruck E.C."/>
            <person name="Traller J.C."/>
            <person name="Alverson A.J."/>
        </authorList>
    </citation>
    <scope>NUCLEOTIDE SEQUENCE [LARGE SCALE GENOMIC DNA]</scope>
    <source>
        <strain evidence="1 2">CCMP332</strain>
    </source>
</reference>
<proteinExistence type="predicted"/>